<keyword evidence="2" id="KW-1185">Reference proteome</keyword>
<dbReference type="Proteomes" id="UP000593564">
    <property type="component" value="Unassembled WGS sequence"/>
</dbReference>
<proteinExistence type="predicted"/>
<dbReference type="AlphaFoldDB" id="A0A7J7GQ37"/>
<dbReference type="EMBL" id="JACBKZ010000009">
    <property type="protein sequence ID" value="KAF5942820.1"/>
    <property type="molecule type" value="Genomic_DNA"/>
</dbReference>
<protein>
    <submittedName>
        <fullName evidence="1">Uncharacterized protein</fullName>
    </submittedName>
</protein>
<evidence type="ECO:0000313" key="1">
    <source>
        <dbReference type="EMBL" id="KAF5942820.1"/>
    </source>
</evidence>
<organism evidence="1 2">
    <name type="scientific">Camellia sinensis</name>
    <name type="common">Tea plant</name>
    <name type="synonym">Thea sinensis</name>
    <dbReference type="NCBI Taxonomy" id="4442"/>
    <lineage>
        <taxon>Eukaryota</taxon>
        <taxon>Viridiplantae</taxon>
        <taxon>Streptophyta</taxon>
        <taxon>Embryophyta</taxon>
        <taxon>Tracheophyta</taxon>
        <taxon>Spermatophyta</taxon>
        <taxon>Magnoliopsida</taxon>
        <taxon>eudicotyledons</taxon>
        <taxon>Gunneridae</taxon>
        <taxon>Pentapetalae</taxon>
        <taxon>asterids</taxon>
        <taxon>Ericales</taxon>
        <taxon>Theaceae</taxon>
        <taxon>Camellia</taxon>
    </lineage>
</organism>
<sequence length="116" mass="13190">MVNCHKISSRAIAFGWKCFTRVGRGWGCPKKESLGTGSEKIGWLQLEVQKIHYVLLKLLDEKKNNEKSRFSRSKTTTILRDFIHSGRSSPRRKKAGLFGCFRLPTNGDSNNISSFN</sequence>
<comment type="caution">
    <text evidence="1">The sequence shown here is derived from an EMBL/GenBank/DDBJ whole genome shotgun (WGS) entry which is preliminary data.</text>
</comment>
<name>A0A7J7GQ37_CAMSI</name>
<reference evidence="2" key="1">
    <citation type="journal article" date="2020" name="Nat. Commun.">
        <title>Genome assembly of wild tea tree DASZ reveals pedigree and selection history of tea varieties.</title>
        <authorList>
            <person name="Zhang W."/>
            <person name="Zhang Y."/>
            <person name="Qiu H."/>
            <person name="Guo Y."/>
            <person name="Wan H."/>
            <person name="Zhang X."/>
            <person name="Scossa F."/>
            <person name="Alseekh S."/>
            <person name="Zhang Q."/>
            <person name="Wang P."/>
            <person name="Xu L."/>
            <person name="Schmidt M.H."/>
            <person name="Jia X."/>
            <person name="Li D."/>
            <person name="Zhu A."/>
            <person name="Guo F."/>
            <person name="Chen W."/>
            <person name="Ni D."/>
            <person name="Usadel B."/>
            <person name="Fernie A.R."/>
            <person name="Wen W."/>
        </authorList>
    </citation>
    <scope>NUCLEOTIDE SEQUENCE [LARGE SCALE GENOMIC DNA]</scope>
    <source>
        <strain evidence="2">cv. G240</strain>
    </source>
</reference>
<accession>A0A7J7GQ37</accession>
<gene>
    <name evidence="1" type="ORF">HYC85_020462</name>
</gene>
<reference evidence="1 2" key="2">
    <citation type="submission" date="2020-07" db="EMBL/GenBank/DDBJ databases">
        <title>Genome assembly of wild tea tree DASZ reveals pedigree and selection history of tea varieties.</title>
        <authorList>
            <person name="Zhang W."/>
        </authorList>
    </citation>
    <scope>NUCLEOTIDE SEQUENCE [LARGE SCALE GENOMIC DNA]</scope>
    <source>
        <strain evidence="2">cv. G240</strain>
        <tissue evidence="1">Leaf</tissue>
    </source>
</reference>
<evidence type="ECO:0000313" key="2">
    <source>
        <dbReference type="Proteomes" id="UP000593564"/>
    </source>
</evidence>